<evidence type="ECO:0000313" key="3">
    <source>
        <dbReference type="RefSeq" id="XP_031558699.1"/>
    </source>
</evidence>
<dbReference type="InParanoid" id="A0A6P8HQN7"/>
<dbReference type="RefSeq" id="XP_031558699.1">
    <property type="nucleotide sequence ID" value="XM_031702839.1"/>
</dbReference>
<protein>
    <submittedName>
        <fullName evidence="3">Uncharacterized protein LOC116295109 isoform X1</fullName>
    </submittedName>
</protein>
<dbReference type="GeneID" id="116295109"/>
<reference evidence="3" key="1">
    <citation type="submission" date="2025-08" db="UniProtKB">
        <authorList>
            <consortium name="RefSeq"/>
        </authorList>
    </citation>
    <scope>IDENTIFICATION</scope>
    <source>
        <tissue evidence="3">Tentacle</tissue>
    </source>
</reference>
<dbReference type="KEGG" id="aten:116295109"/>
<dbReference type="PANTHER" id="PTHR38585">
    <property type="entry name" value="TRANSMEMBRANE PROTEIN"/>
    <property type="match status" value="1"/>
</dbReference>
<keyword evidence="1" id="KW-0472">Membrane</keyword>
<keyword evidence="2" id="KW-1185">Reference proteome</keyword>
<dbReference type="Proteomes" id="UP000515163">
    <property type="component" value="Unplaced"/>
</dbReference>
<dbReference type="AlphaFoldDB" id="A0A6P8HQN7"/>
<organism evidence="2 3">
    <name type="scientific">Actinia tenebrosa</name>
    <name type="common">Australian red waratah sea anemone</name>
    <dbReference type="NCBI Taxonomy" id="6105"/>
    <lineage>
        <taxon>Eukaryota</taxon>
        <taxon>Metazoa</taxon>
        <taxon>Cnidaria</taxon>
        <taxon>Anthozoa</taxon>
        <taxon>Hexacorallia</taxon>
        <taxon>Actiniaria</taxon>
        <taxon>Actiniidae</taxon>
        <taxon>Actinia</taxon>
    </lineage>
</organism>
<feature type="transmembrane region" description="Helical" evidence="1">
    <location>
        <begin position="37"/>
        <end position="58"/>
    </location>
</feature>
<evidence type="ECO:0000256" key="1">
    <source>
        <dbReference type="SAM" id="Phobius"/>
    </source>
</evidence>
<keyword evidence="1" id="KW-1133">Transmembrane helix</keyword>
<dbReference type="OrthoDB" id="70850at2759"/>
<proteinExistence type="predicted"/>
<keyword evidence="1" id="KW-0812">Transmembrane</keyword>
<feature type="transmembrane region" description="Helical" evidence="1">
    <location>
        <begin position="78"/>
        <end position="99"/>
    </location>
</feature>
<dbReference type="PANTHER" id="PTHR38585:SF1">
    <property type="entry name" value="TRANSMEMBRANE PROTEIN"/>
    <property type="match status" value="1"/>
</dbReference>
<name>A0A6P8HQN7_ACTTE</name>
<sequence length="280" mass="31396">MADEFLRKVLESLRAKSKEILNGFRLKRKENGRPVRACDIVEATVLGIAAFPLSIGYFQTAIFRPLRITNNKRLIGPVFGLFSVAVSGSIASLLFVLYVNFSKDISTRAFETYKQKLDSLISPLQYSYSHYDLLLYSLGSLMVFKAFGGRFRSVLPSSLVHPGAFARVSLPAPGQLYASDAIREKLTKLGRKYGCHTCGTKRSPLFIGDHIPPNKLVKPGQKQRFFPQCTNCSKDQGISLSVNSKKLPIKTHGTTLRLYHLWLPLPAYLMWLRSDTDSQC</sequence>
<gene>
    <name evidence="3" type="primary">LOC116295109</name>
</gene>
<evidence type="ECO:0000313" key="2">
    <source>
        <dbReference type="Proteomes" id="UP000515163"/>
    </source>
</evidence>
<accession>A0A6P8HQN7</accession>